<dbReference type="InterPro" id="IPR008929">
    <property type="entry name" value="Chondroitin_lyas"/>
</dbReference>
<protein>
    <recommendedName>
        <fullName evidence="4">Linalool dehydratase/isomerase domain-containing protein</fullName>
    </recommendedName>
</protein>
<feature type="non-terminal residue" evidence="2">
    <location>
        <position position="342"/>
    </location>
</feature>
<keyword evidence="1" id="KW-0732">Signal</keyword>
<dbReference type="EMBL" id="JAGQHS010000056">
    <property type="protein sequence ID" value="MCA9756529.1"/>
    <property type="molecule type" value="Genomic_DNA"/>
</dbReference>
<sequence>MRRFWADILTTAAVALAASATLSVRAASAQDVDLSDLPAHPRFILKPEVIAAMQQEAQSGPKQTMFAEIKRRADGYLDGSLSYVSYRMVCLVVTGLAFDDPQYLAKAAENLAFAVETRGWDPGEHEYCYVYDWVYDYLTPAQRQAARQSALEHFNLGGQRTVYYNLEANEAADKGLVGLTFYGEGSSSENEFCQQLVDEWDGRLRGVREFAFPSGTAASRGGVIPTRNHTFPDGGYYKGNQYSQKDTHGIIAYLLAFSDCGLGDYWSFAREYLEDWPEYMQWIRRPDGLCSRMMTGSLYEVERRGLMGLAAIAGYYDEPVAQRYLLDQEWPISSGGGYNWGL</sequence>
<dbReference type="Proteomes" id="UP000739538">
    <property type="component" value="Unassembled WGS sequence"/>
</dbReference>
<organism evidence="2 3">
    <name type="scientific">Eiseniibacteriota bacterium</name>
    <dbReference type="NCBI Taxonomy" id="2212470"/>
    <lineage>
        <taxon>Bacteria</taxon>
        <taxon>Candidatus Eiseniibacteriota</taxon>
    </lineage>
</organism>
<evidence type="ECO:0000256" key="1">
    <source>
        <dbReference type="SAM" id="SignalP"/>
    </source>
</evidence>
<evidence type="ECO:0000313" key="2">
    <source>
        <dbReference type="EMBL" id="MCA9756529.1"/>
    </source>
</evidence>
<gene>
    <name evidence="2" type="ORF">KDA27_12060</name>
</gene>
<proteinExistence type="predicted"/>
<evidence type="ECO:0000313" key="3">
    <source>
        <dbReference type="Proteomes" id="UP000739538"/>
    </source>
</evidence>
<comment type="caution">
    <text evidence="2">The sequence shown here is derived from an EMBL/GenBank/DDBJ whole genome shotgun (WGS) entry which is preliminary data.</text>
</comment>
<dbReference type="AlphaFoldDB" id="A0A956SEP3"/>
<feature type="signal peptide" evidence="1">
    <location>
        <begin position="1"/>
        <end position="26"/>
    </location>
</feature>
<name>A0A956SEP3_UNCEI</name>
<evidence type="ECO:0008006" key="4">
    <source>
        <dbReference type="Google" id="ProtNLM"/>
    </source>
</evidence>
<feature type="chain" id="PRO_5037614556" description="Linalool dehydratase/isomerase domain-containing protein" evidence="1">
    <location>
        <begin position="27"/>
        <end position="342"/>
    </location>
</feature>
<dbReference type="Gene3D" id="1.50.10.100">
    <property type="entry name" value="Chondroitin AC/alginate lyase"/>
    <property type="match status" value="1"/>
</dbReference>
<accession>A0A956SEP3</accession>
<reference evidence="2" key="1">
    <citation type="submission" date="2020-04" db="EMBL/GenBank/DDBJ databases">
        <authorList>
            <person name="Zhang T."/>
        </authorList>
    </citation>
    <scope>NUCLEOTIDE SEQUENCE</scope>
    <source>
        <strain evidence="2">HKST-UBA02</strain>
    </source>
</reference>
<reference evidence="2" key="2">
    <citation type="journal article" date="2021" name="Microbiome">
        <title>Successional dynamics and alternative stable states in a saline activated sludge microbial community over 9 years.</title>
        <authorList>
            <person name="Wang Y."/>
            <person name="Ye J."/>
            <person name="Ju F."/>
            <person name="Liu L."/>
            <person name="Boyd J.A."/>
            <person name="Deng Y."/>
            <person name="Parks D.H."/>
            <person name="Jiang X."/>
            <person name="Yin X."/>
            <person name="Woodcroft B.J."/>
            <person name="Tyson G.W."/>
            <person name="Hugenholtz P."/>
            <person name="Polz M.F."/>
            <person name="Zhang T."/>
        </authorList>
    </citation>
    <scope>NUCLEOTIDE SEQUENCE</scope>
    <source>
        <strain evidence="2">HKST-UBA02</strain>
    </source>
</reference>